<evidence type="ECO:0000259" key="5">
    <source>
        <dbReference type="Pfam" id="PF13579"/>
    </source>
</evidence>
<evidence type="ECO:0000256" key="1">
    <source>
        <dbReference type="ARBA" id="ARBA00021292"/>
    </source>
</evidence>
<dbReference type="InterPro" id="IPR050194">
    <property type="entry name" value="Glycosyltransferase_grp1"/>
</dbReference>
<dbReference type="PANTHER" id="PTHR45947">
    <property type="entry name" value="SULFOQUINOVOSYL TRANSFERASE SQD2"/>
    <property type="match status" value="1"/>
</dbReference>
<protein>
    <recommendedName>
        <fullName evidence="1">D-inositol 3-phosphate glycosyltransferase</fullName>
    </recommendedName>
</protein>
<keyword evidence="3 6" id="KW-0808">Transferase</keyword>
<evidence type="ECO:0000256" key="4">
    <source>
        <dbReference type="SAM" id="MobiDB-lite"/>
    </source>
</evidence>
<feature type="domain" description="Glycosyltransferase subfamily 4-like N-terminal" evidence="5">
    <location>
        <begin position="227"/>
        <end position="406"/>
    </location>
</feature>
<name>A0A7Y0QHU5_CELFI</name>
<dbReference type="GO" id="GO:1901137">
    <property type="term" value="P:carbohydrate derivative biosynthetic process"/>
    <property type="evidence" value="ECO:0007669"/>
    <property type="project" value="UniProtKB-ARBA"/>
</dbReference>
<evidence type="ECO:0000313" key="6">
    <source>
        <dbReference type="EMBL" id="NMR20523.1"/>
    </source>
</evidence>
<gene>
    <name evidence="6" type="ORF">HIR71_09895</name>
</gene>
<proteinExistence type="predicted"/>
<organism evidence="6 7">
    <name type="scientific">Cellulomonas fimi</name>
    <dbReference type="NCBI Taxonomy" id="1708"/>
    <lineage>
        <taxon>Bacteria</taxon>
        <taxon>Bacillati</taxon>
        <taxon>Actinomycetota</taxon>
        <taxon>Actinomycetes</taxon>
        <taxon>Micrococcales</taxon>
        <taxon>Cellulomonadaceae</taxon>
        <taxon>Cellulomonas</taxon>
    </lineage>
</organism>
<dbReference type="SUPFAM" id="SSF53756">
    <property type="entry name" value="UDP-Glycosyltransferase/glycogen phosphorylase"/>
    <property type="match status" value="1"/>
</dbReference>
<feature type="region of interest" description="Disordered" evidence="4">
    <location>
        <begin position="178"/>
        <end position="203"/>
    </location>
</feature>
<evidence type="ECO:0000256" key="2">
    <source>
        <dbReference type="ARBA" id="ARBA00022676"/>
    </source>
</evidence>
<evidence type="ECO:0000313" key="7">
    <source>
        <dbReference type="Proteomes" id="UP000562124"/>
    </source>
</evidence>
<dbReference type="Pfam" id="PF13579">
    <property type="entry name" value="Glyco_trans_4_4"/>
    <property type="match status" value="1"/>
</dbReference>
<dbReference type="GO" id="GO:0016758">
    <property type="term" value="F:hexosyltransferase activity"/>
    <property type="evidence" value="ECO:0007669"/>
    <property type="project" value="TreeGrafter"/>
</dbReference>
<dbReference type="AlphaFoldDB" id="A0A7Y0QHU5"/>
<keyword evidence="7" id="KW-1185">Reference proteome</keyword>
<evidence type="ECO:0000256" key="3">
    <source>
        <dbReference type="ARBA" id="ARBA00022679"/>
    </source>
</evidence>
<reference evidence="6 7" key="1">
    <citation type="submission" date="2020-04" db="EMBL/GenBank/DDBJ databases">
        <title>Sequencing and Assembly of C. fimi.</title>
        <authorList>
            <person name="Ramsey A.R."/>
        </authorList>
    </citation>
    <scope>NUCLEOTIDE SEQUENCE [LARGE SCALE GENOMIC DNA]</scope>
    <source>
        <strain evidence="6 7">SB</strain>
    </source>
</reference>
<dbReference type="InterPro" id="IPR028098">
    <property type="entry name" value="Glyco_trans_4-like_N"/>
</dbReference>
<dbReference type="CDD" id="cd03794">
    <property type="entry name" value="GT4_WbuB-like"/>
    <property type="match status" value="1"/>
</dbReference>
<dbReference type="PANTHER" id="PTHR45947:SF3">
    <property type="entry name" value="SULFOQUINOVOSYL TRANSFERASE SQD2"/>
    <property type="match status" value="1"/>
</dbReference>
<dbReference type="EMBL" id="JABCJJ010000013">
    <property type="protein sequence ID" value="NMR20523.1"/>
    <property type="molecule type" value="Genomic_DNA"/>
</dbReference>
<accession>A0A7Y0QHU5</accession>
<dbReference type="RefSeq" id="WP_169324900.1">
    <property type="nucleotide sequence ID" value="NZ_JABCJJ010000013.1"/>
</dbReference>
<sequence length="619" mass="65040">MSTATTVRRAGELARNLAFVGSTVAHHVVEDPLLLAVQASRRLPRRWVTAAAHVLTPGAGGPRHHSVRAAYAAWLTGHPADAARIVRAVAATHPSGVRAQLLAELAAQVGVDDVGASAGGPDAGSGGAARSLRARAAWSDGDLTRALAEARSGRGGSFLEARLASELALLRGWRADDGASSGTGQAPSASAASAAAGATAPTATTPGREQLAAFHVLTNSLPHTQSGYTLRSHAVLRAQQSAGIRVMASTRLGYPVAIGVVGARHRDVVDGVTYQRCIPTRAAADARARVRQQVELLLPVVDEFRPDVLHTTTNYANALVTQSLARHVGLPWVYEVRGLLEETWVAGRPTEAARRSAAESERYRLLRERETELAQAADHVVTLSETLRRELVGRGVDGARITVVPNAVDAALLDRSAASAAARGALGLPVDGFWVGTVSSLVEYEGLDTVIDAVAALRARGLDARGLIVGDGVSRPALERRAREAGVAAHLTFTGRVPRDRAADHHEALDVFVVPRRDVRVARHVTPLKPIEAMACGRPVVVSDLPALRELVLPHGSGRVVPPDDAEALADELARLAGSTEERERLAAAGRAFAASRTWGAAGETYRRLYGALVGRVAA</sequence>
<dbReference type="Pfam" id="PF13692">
    <property type="entry name" value="Glyco_trans_1_4"/>
    <property type="match status" value="1"/>
</dbReference>
<dbReference type="Proteomes" id="UP000562124">
    <property type="component" value="Unassembled WGS sequence"/>
</dbReference>
<keyword evidence="2" id="KW-0328">Glycosyltransferase</keyword>
<dbReference type="Gene3D" id="3.40.50.2000">
    <property type="entry name" value="Glycogen Phosphorylase B"/>
    <property type="match status" value="2"/>
</dbReference>
<comment type="caution">
    <text evidence="6">The sequence shown here is derived from an EMBL/GenBank/DDBJ whole genome shotgun (WGS) entry which is preliminary data.</text>
</comment>